<dbReference type="InterPro" id="IPR000626">
    <property type="entry name" value="Ubiquitin-like_dom"/>
</dbReference>
<dbReference type="Gene3D" id="3.10.20.90">
    <property type="entry name" value="Phosphatidylinositol 3-kinase Catalytic Subunit, Chain A, domain 1"/>
    <property type="match status" value="1"/>
</dbReference>
<dbReference type="OrthoDB" id="267397at2759"/>
<reference evidence="3 4" key="1">
    <citation type="journal article" date="2007" name="Science">
        <title>The Chlamydomonas genome reveals the evolution of key animal and plant functions.</title>
        <authorList>
            <person name="Merchant S.S."/>
            <person name="Prochnik S.E."/>
            <person name="Vallon O."/>
            <person name="Harris E.H."/>
            <person name="Karpowicz S.J."/>
            <person name="Witman G.B."/>
            <person name="Terry A."/>
            <person name="Salamov A."/>
            <person name="Fritz-Laylin L.K."/>
            <person name="Marechal-Drouard L."/>
            <person name="Marshall W.F."/>
            <person name="Qu L.H."/>
            <person name="Nelson D.R."/>
            <person name="Sanderfoot A.A."/>
            <person name="Spalding M.H."/>
            <person name="Kapitonov V.V."/>
            <person name="Ren Q."/>
            <person name="Ferris P."/>
            <person name="Lindquist E."/>
            <person name="Shapiro H."/>
            <person name="Lucas S.M."/>
            <person name="Grimwood J."/>
            <person name="Schmutz J."/>
            <person name="Cardol P."/>
            <person name="Cerutti H."/>
            <person name="Chanfreau G."/>
            <person name="Chen C.L."/>
            <person name="Cognat V."/>
            <person name="Croft M.T."/>
            <person name="Dent R."/>
            <person name="Dutcher S."/>
            <person name="Fernandez E."/>
            <person name="Fukuzawa H."/>
            <person name="Gonzalez-Ballester D."/>
            <person name="Gonzalez-Halphen D."/>
            <person name="Hallmann A."/>
            <person name="Hanikenne M."/>
            <person name="Hippler M."/>
            <person name="Inwood W."/>
            <person name="Jabbari K."/>
            <person name="Kalanon M."/>
            <person name="Kuras R."/>
            <person name="Lefebvre P.A."/>
            <person name="Lemaire S.D."/>
            <person name="Lobanov A.V."/>
            <person name="Lohr M."/>
            <person name="Manuell A."/>
            <person name="Meier I."/>
            <person name="Mets L."/>
            <person name="Mittag M."/>
            <person name="Mittelmeier T."/>
            <person name="Moroney J.V."/>
            <person name="Moseley J."/>
            <person name="Napoli C."/>
            <person name="Nedelcu A.M."/>
            <person name="Niyogi K."/>
            <person name="Novoselov S.V."/>
            <person name="Paulsen I.T."/>
            <person name="Pazour G."/>
            <person name="Purton S."/>
            <person name="Ral J.P."/>
            <person name="Riano-Pachon D.M."/>
            <person name="Riekhof W."/>
            <person name="Rymarquis L."/>
            <person name="Schroda M."/>
            <person name="Stern D."/>
            <person name="Umen J."/>
            <person name="Willows R."/>
            <person name="Wilson N."/>
            <person name="Zimmer S.L."/>
            <person name="Allmer J."/>
            <person name="Balk J."/>
            <person name="Bisova K."/>
            <person name="Chen C.J."/>
            <person name="Elias M."/>
            <person name="Gendler K."/>
            <person name="Hauser C."/>
            <person name="Lamb M.R."/>
            <person name="Ledford H."/>
            <person name="Long J.C."/>
            <person name="Minagawa J."/>
            <person name="Page M.D."/>
            <person name="Pan J."/>
            <person name="Pootakham W."/>
            <person name="Roje S."/>
            <person name="Rose A."/>
            <person name="Stahlberg E."/>
            <person name="Terauchi A.M."/>
            <person name="Yang P."/>
            <person name="Ball S."/>
            <person name="Bowler C."/>
            <person name="Dieckmann C.L."/>
            <person name="Gladyshev V.N."/>
            <person name="Green P."/>
            <person name="Jorgensen R."/>
            <person name="Mayfield S."/>
            <person name="Mueller-Roeber B."/>
            <person name="Rajamani S."/>
            <person name="Sayre R.T."/>
            <person name="Brokstein P."/>
            <person name="Dubchak I."/>
            <person name="Goodstein D."/>
            <person name="Hornick L."/>
            <person name="Huang Y.W."/>
            <person name="Jhaveri J."/>
            <person name="Luo Y."/>
            <person name="Martinez D."/>
            <person name="Ngau W.C."/>
            <person name="Otillar B."/>
            <person name="Poliakov A."/>
            <person name="Porter A."/>
            <person name="Szajkowski L."/>
            <person name="Werner G."/>
            <person name="Zhou K."/>
            <person name="Grigoriev I.V."/>
            <person name="Rokhsar D.S."/>
            <person name="Grossman A.R."/>
        </authorList>
    </citation>
    <scope>NUCLEOTIDE SEQUENCE [LARGE SCALE GENOMIC DNA]</scope>
    <source>
        <strain evidence="4">CC-503</strain>
    </source>
</reference>
<dbReference type="GO" id="GO:0005737">
    <property type="term" value="C:cytoplasm"/>
    <property type="evidence" value="ECO:0000318"/>
    <property type="project" value="GO_Central"/>
</dbReference>
<dbReference type="KEGG" id="cre:CHLRE_08g382700v5"/>
<protein>
    <recommendedName>
        <fullName evidence="2">Ubiquitin-like domain-containing protein</fullName>
    </recommendedName>
</protein>
<dbReference type="Proteomes" id="UP000006906">
    <property type="component" value="Chromosome 8"/>
</dbReference>
<dbReference type="AlphaFoldDB" id="A0A2K3DI59"/>
<sequence>MEGPARPGPPNAAAGCRWERLPLLAQALVASHAGVRTAAADLARCSWACAEAVRAALASPQHLARAVRVDRGPSAPLLGWLLEHGSAMPPLKLYAYDSCAPGTPVREVVLHGPWGEWRVHGLEAKPGMTTRELGDLAAARLPRRHRHQHAGHFRLVVDGRKQPQRLMLDVAQEGLLGGGAALHMRGWPPAPGPNSSGSQSVVLRPLYVKTLTGKTITLQDVHSDLDVYDLKCMIDELEGIPPDEQRLVFAGRQLEDADTLASYNISKESTLHLILRLGHPGVAIQVS</sequence>
<dbReference type="SUPFAM" id="SSF54236">
    <property type="entry name" value="Ubiquitin-like"/>
    <property type="match status" value="1"/>
</dbReference>
<dbReference type="InterPro" id="IPR019956">
    <property type="entry name" value="Ubiquitin_dom"/>
</dbReference>
<dbReference type="GeneID" id="66054527"/>
<dbReference type="PRINTS" id="PR00348">
    <property type="entry name" value="UBIQUITIN"/>
</dbReference>
<evidence type="ECO:0000313" key="3">
    <source>
        <dbReference type="EMBL" id="PNW80219.1"/>
    </source>
</evidence>
<evidence type="ECO:0000259" key="2">
    <source>
        <dbReference type="PROSITE" id="PS50053"/>
    </source>
</evidence>
<gene>
    <name evidence="3" type="ORF">CHLRE_08g382700v5</name>
</gene>
<dbReference type="ExpressionAtlas" id="A0A2K3DI59">
    <property type="expression patterns" value="differential"/>
</dbReference>
<dbReference type="SMART" id="SM00213">
    <property type="entry name" value="UBQ"/>
    <property type="match status" value="1"/>
</dbReference>
<dbReference type="InParanoid" id="A0A2K3DI59"/>
<keyword evidence="4" id="KW-1185">Reference proteome</keyword>
<dbReference type="PROSITE" id="PS00299">
    <property type="entry name" value="UBIQUITIN_1"/>
    <property type="match status" value="1"/>
</dbReference>
<name>A0A2K3DI59_CHLRE</name>
<dbReference type="PANTHER" id="PTHR10666">
    <property type="entry name" value="UBIQUITIN"/>
    <property type="match status" value="1"/>
</dbReference>
<evidence type="ECO:0000313" key="4">
    <source>
        <dbReference type="Proteomes" id="UP000006906"/>
    </source>
</evidence>
<dbReference type="GO" id="GO:0019941">
    <property type="term" value="P:modification-dependent protein catabolic process"/>
    <property type="evidence" value="ECO:0000318"/>
    <property type="project" value="GO_Central"/>
</dbReference>
<dbReference type="FunFam" id="3.10.20.90:FF:000222">
    <property type="entry name" value="Polyubiquitin 5"/>
    <property type="match status" value="1"/>
</dbReference>
<dbReference type="InterPro" id="IPR019954">
    <property type="entry name" value="Ubiquitin_CS"/>
</dbReference>
<dbReference type="GO" id="GO:0031625">
    <property type="term" value="F:ubiquitin protein ligase binding"/>
    <property type="evidence" value="ECO:0000318"/>
    <property type="project" value="GO_Central"/>
</dbReference>
<keyword evidence="1" id="KW-1017">Isopeptide bond</keyword>
<dbReference type="RefSeq" id="XP_042922306.1">
    <property type="nucleotide sequence ID" value="XM_043065305.1"/>
</dbReference>
<dbReference type="Gramene" id="PNW80219">
    <property type="protein sequence ID" value="PNW80219"/>
    <property type="gene ID" value="CHLRE_08g382700v5"/>
</dbReference>
<dbReference type="Pfam" id="PF00240">
    <property type="entry name" value="ubiquitin"/>
    <property type="match status" value="1"/>
</dbReference>
<dbReference type="GO" id="GO:0031386">
    <property type="term" value="F:protein tag activity"/>
    <property type="evidence" value="ECO:0000318"/>
    <property type="project" value="GO_Central"/>
</dbReference>
<accession>A0A2K3DI59</accession>
<dbReference type="EMBL" id="CM008969">
    <property type="protein sequence ID" value="PNW80219.1"/>
    <property type="molecule type" value="Genomic_DNA"/>
</dbReference>
<evidence type="ECO:0000256" key="1">
    <source>
        <dbReference type="ARBA" id="ARBA00022499"/>
    </source>
</evidence>
<dbReference type="GO" id="GO:0005634">
    <property type="term" value="C:nucleus"/>
    <property type="evidence" value="ECO:0000318"/>
    <property type="project" value="GO_Central"/>
</dbReference>
<dbReference type="GO" id="GO:0003729">
    <property type="term" value="F:mRNA binding"/>
    <property type="evidence" value="ECO:0007669"/>
    <property type="project" value="UniProtKB-ARBA"/>
</dbReference>
<organism evidence="3 4">
    <name type="scientific">Chlamydomonas reinhardtii</name>
    <name type="common">Chlamydomonas smithii</name>
    <dbReference type="NCBI Taxonomy" id="3055"/>
    <lineage>
        <taxon>Eukaryota</taxon>
        <taxon>Viridiplantae</taxon>
        <taxon>Chlorophyta</taxon>
        <taxon>core chlorophytes</taxon>
        <taxon>Chlorophyceae</taxon>
        <taxon>CS clade</taxon>
        <taxon>Chlamydomonadales</taxon>
        <taxon>Chlamydomonadaceae</taxon>
        <taxon>Chlamydomonas</taxon>
    </lineage>
</organism>
<dbReference type="InterPro" id="IPR050158">
    <property type="entry name" value="Ubiquitin_ubiquitin-like"/>
</dbReference>
<dbReference type="GO" id="GO:0016567">
    <property type="term" value="P:protein ubiquitination"/>
    <property type="evidence" value="ECO:0000318"/>
    <property type="project" value="GO_Central"/>
</dbReference>
<dbReference type="PROSITE" id="PS50053">
    <property type="entry name" value="UBIQUITIN_2"/>
    <property type="match status" value="1"/>
</dbReference>
<proteinExistence type="predicted"/>
<dbReference type="InterPro" id="IPR029071">
    <property type="entry name" value="Ubiquitin-like_domsf"/>
</dbReference>
<feature type="domain" description="Ubiquitin-like" evidence="2">
    <location>
        <begin position="204"/>
        <end position="276"/>
    </location>
</feature>